<dbReference type="InterPro" id="IPR050179">
    <property type="entry name" value="Trans_hexapeptide_repeat"/>
</dbReference>
<proteinExistence type="predicted"/>
<dbReference type="Gene3D" id="2.160.10.10">
    <property type="entry name" value="Hexapeptide repeat proteins"/>
    <property type="match status" value="1"/>
</dbReference>
<keyword evidence="1 3" id="KW-0808">Transferase</keyword>
<evidence type="ECO:0000313" key="4">
    <source>
        <dbReference type="Proteomes" id="UP000465846"/>
    </source>
</evidence>
<gene>
    <name evidence="3" type="ORF">G3I44_08125</name>
</gene>
<sequence>MTDHVGTPTDEGFYVDSHGGPRVTTLSPEPTLHEPVSISDSTLGKWTEIREGSRVRHSTLGNYTYLMERVQLDYTEIGAFGNVASHARLGPTNHPIDRPTAHHFTYRAELYDMGEDDDAVFEWRADSPVVVGHDVWIGHAATVLPGVEIGTGAVVAAGAVVTHDVDPYTIVAGVPAEPIRRRFNKETARRLQETAWWEWDHETFTARLDAFRDLETFLAEFAVE</sequence>
<organism evidence="3 4">
    <name type="scientific">Halogeometricum borinquense</name>
    <dbReference type="NCBI Taxonomy" id="60847"/>
    <lineage>
        <taxon>Archaea</taxon>
        <taxon>Methanobacteriati</taxon>
        <taxon>Methanobacteriota</taxon>
        <taxon>Stenosarchaea group</taxon>
        <taxon>Halobacteria</taxon>
        <taxon>Halobacteriales</taxon>
        <taxon>Haloferacaceae</taxon>
        <taxon>Halogeometricum</taxon>
    </lineage>
</organism>
<dbReference type="InterPro" id="IPR001451">
    <property type="entry name" value="Hexapep"/>
</dbReference>
<protein>
    <submittedName>
        <fullName evidence="3">Acetyltransferase</fullName>
    </submittedName>
</protein>
<evidence type="ECO:0000256" key="2">
    <source>
        <dbReference type="SAM" id="MobiDB-lite"/>
    </source>
</evidence>
<dbReference type="PANTHER" id="PTHR43300">
    <property type="entry name" value="ACETYLTRANSFERASE"/>
    <property type="match status" value="1"/>
</dbReference>
<accession>A0A6C0UMV3</accession>
<dbReference type="CDD" id="cd03349">
    <property type="entry name" value="LbH_XAT"/>
    <property type="match status" value="1"/>
</dbReference>
<dbReference type="AlphaFoldDB" id="A0A6C0UMV3"/>
<dbReference type="Proteomes" id="UP000465846">
    <property type="component" value="Chromosome"/>
</dbReference>
<dbReference type="RefSeq" id="WP_163486194.1">
    <property type="nucleotide sequence ID" value="NZ_CP048739.1"/>
</dbReference>
<dbReference type="InterPro" id="IPR017694">
    <property type="entry name" value="Phosphonate_tfrase_rpt"/>
</dbReference>
<dbReference type="InterPro" id="IPR011004">
    <property type="entry name" value="Trimer_LpxA-like_sf"/>
</dbReference>
<dbReference type="PROSITE" id="PS00101">
    <property type="entry name" value="HEXAPEP_TRANSFERASES"/>
    <property type="match status" value="1"/>
</dbReference>
<reference evidence="3 4" key="1">
    <citation type="submission" date="2020-02" db="EMBL/GenBank/DDBJ databases">
        <title>Whole genome sequence of Halogeometricum borinquense strain wsp4.</title>
        <authorList>
            <person name="Verma D.K."/>
            <person name="Gopal K."/>
            <person name="Prasad E.S."/>
        </authorList>
    </citation>
    <scope>NUCLEOTIDE SEQUENCE [LARGE SCALE GENOMIC DNA]</scope>
    <source>
        <strain evidence="4">wsp4</strain>
    </source>
</reference>
<dbReference type="InterPro" id="IPR018357">
    <property type="entry name" value="Hexapep_transf_CS"/>
</dbReference>
<dbReference type="PANTHER" id="PTHR43300:SF11">
    <property type="entry name" value="ACETYLTRANSFERASE RV3034C-RELATED"/>
    <property type="match status" value="1"/>
</dbReference>
<name>A0A6C0UMV3_9EURY</name>
<dbReference type="NCBIfam" id="TIGR03308">
    <property type="entry name" value="phn_thr-fam"/>
    <property type="match status" value="1"/>
</dbReference>
<feature type="region of interest" description="Disordered" evidence="2">
    <location>
        <begin position="1"/>
        <end position="33"/>
    </location>
</feature>
<dbReference type="EMBL" id="CP048739">
    <property type="protein sequence ID" value="QIB74258.1"/>
    <property type="molecule type" value="Genomic_DNA"/>
</dbReference>
<dbReference type="SUPFAM" id="SSF51161">
    <property type="entry name" value="Trimeric LpxA-like enzymes"/>
    <property type="match status" value="1"/>
</dbReference>
<dbReference type="GeneID" id="44079360"/>
<evidence type="ECO:0000313" key="3">
    <source>
        <dbReference type="EMBL" id="QIB74258.1"/>
    </source>
</evidence>
<evidence type="ECO:0000256" key="1">
    <source>
        <dbReference type="ARBA" id="ARBA00022679"/>
    </source>
</evidence>
<dbReference type="Pfam" id="PF00132">
    <property type="entry name" value="Hexapep"/>
    <property type="match status" value="1"/>
</dbReference>
<dbReference type="GO" id="GO:0016740">
    <property type="term" value="F:transferase activity"/>
    <property type="evidence" value="ECO:0007669"/>
    <property type="project" value="UniProtKB-KW"/>
</dbReference>